<dbReference type="STRING" id="1838280.A6M21_10900"/>
<comment type="caution">
    <text evidence="1">The sequence shown here is derived from an EMBL/GenBank/DDBJ whole genome shotgun (WGS) entry which is preliminary data.</text>
</comment>
<name>A0A1B7LE66_9FIRM</name>
<gene>
    <name evidence="1" type="ORF">A6M21_10900</name>
</gene>
<evidence type="ECO:0000313" key="2">
    <source>
        <dbReference type="Proteomes" id="UP000078532"/>
    </source>
</evidence>
<dbReference type="EMBL" id="LYVF01000164">
    <property type="protein sequence ID" value="OAT81376.1"/>
    <property type="molecule type" value="Genomic_DNA"/>
</dbReference>
<dbReference type="Proteomes" id="UP000078532">
    <property type="component" value="Unassembled WGS sequence"/>
</dbReference>
<evidence type="ECO:0000313" key="1">
    <source>
        <dbReference type="EMBL" id="OAT81376.1"/>
    </source>
</evidence>
<proteinExistence type="predicted"/>
<organism evidence="1 2">
    <name type="scientific">Desulfotomaculum copahuensis</name>
    <dbReference type="NCBI Taxonomy" id="1838280"/>
    <lineage>
        <taxon>Bacteria</taxon>
        <taxon>Bacillati</taxon>
        <taxon>Bacillota</taxon>
        <taxon>Clostridia</taxon>
        <taxon>Eubacteriales</taxon>
        <taxon>Desulfotomaculaceae</taxon>
        <taxon>Desulfotomaculum</taxon>
    </lineage>
</organism>
<accession>A0A1B7LE66</accession>
<dbReference type="AlphaFoldDB" id="A0A1B7LE66"/>
<keyword evidence="2" id="KW-1185">Reference proteome</keyword>
<dbReference type="RefSeq" id="WP_066668521.1">
    <property type="nucleotide sequence ID" value="NZ_LYVF01000164.1"/>
</dbReference>
<sequence>MTGEKQKIRPEIVAAITAALAAGGQLAASGRITRICRQEQENRWRQAGLMELMRSHNLRWRFGA</sequence>
<protein>
    <submittedName>
        <fullName evidence="1">Uncharacterized protein</fullName>
    </submittedName>
</protein>
<reference evidence="1 2" key="1">
    <citation type="submission" date="2016-04" db="EMBL/GenBank/DDBJ databases">
        <authorList>
            <person name="Evans L.H."/>
            <person name="Alamgir A."/>
            <person name="Owens N."/>
            <person name="Weber N.D."/>
            <person name="Virtaneva K."/>
            <person name="Barbian K."/>
            <person name="Babar A."/>
            <person name="Rosenke K."/>
        </authorList>
    </citation>
    <scope>NUCLEOTIDE SEQUENCE [LARGE SCALE GENOMIC DNA]</scope>
    <source>
        <strain evidence="1 2">LMa1</strain>
    </source>
</reference>